<feature type="chain" id="PRO_5025334516" description="Ig-like domain-containing protein" evidence="1">
    <location>
        <begin position="17"/>
        <end position="66"/>
    </location>
</feature>
<protein>
    <recommendedName>
        <fullName evidence="2">Ig-like domain-containing protein</fullName>
    </recommendedName>
</protein>
<organism evidence="3 4">
    <name type="scientific">Perca fluviatilis</name>
    <name type="common">European perch</name>
    <dbReference type="NCBI Taxonomy" id="8168"/>
    <lineage>
        <taxon>Eukaryota</taxon>
        <taxon>Metazoa</taxon>
        <taxon>Chordata</taxon>
        <taxon>Craniata</taxon>
        <taxon>Vertebrata</taxon>
        <taxon>Euteleostomi</taxon>
        <taxon>Actinopterygii</taxon>
        <taxon>Neopterygii</taxon>
        <taxon>Teleostei</taxon>
        <taxon>Neoteleostei</taxon>
        <taxon>Acanthomorphata</taxon>
        <taxon>Eupercaria</taxon>
        <taxon>Perciformes</taxon>
        <taxon>Percoidei</taxon>
        <taxon>Percidae</taxon>
        <taxon>Percinae</taxon>
        <taxon>Perca</taxon>
    </lineage>
</organism>
<feature type="domain" description="Ig-like" evidence="2">
    <location>
        <begin position="3"/>
        <end position="47"/>
    </location>
</feature>
<dbReference type="Gene3D" id="2.60.40.10">
    <property type="entry name" value="Immunoglobulins"/>
    <property type="match status" value="1"/>
</dbReference>
<accession>A0A6A5EJI3</accession>
<evidence type="ECO:0000313" key="4">
    <source>
        <dbReference type="Proteomes" id="UP000465112"/>
    </source>
</evidence>
<dbReference type="InterPro" id="IPR013783">
    <property type="entry name" value="Ig-like_fold"/>
</dbReference>
<dbReference type="Proteomes" id="UP000465112">
    <property type="component" value="Chromosome 14"/>
</dbReference>
<comment type="caution">
    <text evidence="3">The sequence shown here is derived from an EMBL/GenBank/DDBJ whole genome shotgun (WGS) entry which is preliminary data.</text>
</comment>
<proteinExistence type="predicted"/>
<keyword evidence="1" id="KW-0732">Signal</keyword>
<dbReference type="PROSITE" id="PS50835">
    <property type="entry name" value="IG_LIKE"/>
    <property type="match status" value="1"/>
</dbReference>
<evidence type="ECO:0000256" key="1">
    <source>
        <dbReference type="SAM" id="SignalP"/>
    </source>
</evidence>
<reference evidence="3 4" key="1">
    <citation type="submission" date="2019-06" db="EMBL/GenBank/DDBJ databases">
        <title>A chromosome-scale genome assembly of the European perch, Perca fluviatilis.</title>
        <authorList>
            <person name="Roques C."/>
            <person name="Zahm M."/>
            <person name="Cabau C."/>
            <person name="Klopp C."/>
            <person name="Bouchez O."/>
            <person name="Donnadieu C."/>
            <person name="Kuhl H."/>
            <person name="Gislard M."/>
            <person name="Guendouz S."/>
            <person name="Journot L."/>
            <person name="Haffray P."/>
            <person name="Bestin A."/>
            <person name="Morvezen R."/>
            <person name="Feron R."/>
            <person name="Wen M."/>
            <person name="Jouanno E."/>
            <person name="Herpin A."/>
            <person name="Schartl M."/>
            <person name="Postlethwait J."/>
            <person name="Schaerlinger B."/>
            <person name="Chardard D."/>
            <person name="Lecocq T."/>
            <person name="Poncet C."/>
            <person name="Jaffrelo L."/>
            <person name="Lampietro C."/>
            <person name="Guiguen Y."/>
        </authorList>
    </citation>
    <scope>NUCLEOTIDE SEQUENCE [LARGE SCALE GENOMIC DNA]</scope>
    <source>
        <tissue evidence="3">Blood</tissue>
    </source>
</reference>
<evidence type="ECO:0000313" key="3">
    <source>
        <dbReference type="EMBL" id="KAF1381070.1"/>
    </source>
</evidence>
<feature type="signal peptide" evidence="1">
    <location>
        <begin position="1"/>
        <end position="16"/>
    </location>
</feature>
<keyword evidence="4" id="KW-1185">Reference proteome</keyword>
<dbReference type="EMBL" id="VHII01000014">
    <property type="protein sequence ID" value="KAF1381070.1"/>
    <property type="molecule type" value="Genomic_DNA"/>
</dbReference>
<evidence type="ECO:0000259" key="2">
    <source>
        <dbReference type="PROSITE" id="PS50835"/>
    </source>
</evidence>
<dbReference type="InterPro" id="IPR007110">
    <property type="entry name" value="Ig-like_dom"/>
</dbReference>
<dbReference type="AlphaFoldDB" id="A0A6A5EJI3"/>
<dbReference type="SUPFAM" id="SSF48726">
    <property type="entry name" value="Immunoglobulin"/>
    <property type="match status" value="1"/>
</dbReference>
<dbReference type="InterPro" id="IPR036179">
    <property type="entry name" value="Ig-like_dom_sf"/>
</dbReference>
<gene>
    <name evidence="3" type="ORF">PFLUV_G00170660</name>
</gene>
<sequence length="66" mass="7256">MAPFLLLLFLLSKAASDNTDVTVHPGDDVTLKCQAAGPSITVLKWIKPDLEPELQNQIPRMETPLL</sequence>
<name>A0A6A5EJI3_PERFL</name>